<sequence length="126" mass="13874">MDMKKILEDFDDAYNQAFNRGDAEGCAAFFTDDVILLAPGQPMTRGKQAFLDTYRSRMRDSGGGTHSNELVEFGVEGDMAYQVGTFAVTGATPSERGSFVNVLKRQPDGTWKVAVSIFNHDRPQDA</sequence>
<dbReference type="InterPro" id="IPR032710">
    <property type="entry name" value="NTF2-like_dom_sf"/>
</dbReference>
<dbReference type="RefSeq" id="WP_138840273.1">
    <property type="nucleotide sequence ID" value="NZ_VCPD01000001.1"/>
</dbReference>
<protein>
    <submittedName>
        <fullName evidence="2">Nuclear transport factor 2 family protein</fullName>
    </submittedName>
</protein>
<dbReference type="Gene3D" id="3.10.450.50">
    <property type="match status" value="1"/>
</dbReference>
<accession>A0ABY2X4A2</accession>
<dbReference type="Proteomes" id="UP001193035">
    <property type="component" value="Unassembled WGS sequence"/>
</dbReference>
<name>A0ABY2X4A2_9RHOB</name>
<dbReference type="SUPFAM" id="SSF54427">
    <property type="entry name" value="NTF2-like"/>
    <property type="match status" value="1"/>
</dbReference>
<dbReference type="EMBL" id="VCPD01000001">
    <property type="protein sequence ID" value="TMV10216.1"/>
    <property type="molecule type" value="Genomic_DNA"/>
</dbReference>
<gene>
    <name evidence="2" type="ORF">FGK63_03905</name>
</gene>
<dbReference type="InterPro" id="IPR027843">
    <property type="entry name" value="DUF4440"/>
</dbReference>
<keyword evidence="3" id="KW-1185">Reference proteome</keyword>
<proteinExistence type="predicted"/>
<reference evidence="2 3" key="1">
    <citation type="submission" date="2019-05" db="EMBL/GenBank/DDBJ databases">
        <title>Ruegeria sp. nov., isolated from tidal flat.</title>
        <authorList>
            <person name="Kim W."/>
        </authorList>
    </citation>
    <scope>NUCLEOTIDE SEQUENCE [LARGE SCALE GENOMIC DNA]</scope>
    <source>
        <strain evidence="2 3">CAU 1488</strain>
    </source>
</reference>
<feature type="domain" description="DUF4440" evidence="1">
    <location>
        <begin position="10"/>
        <end position="113"/>
    </location>
</feature>
<organism evidence="2 3">
    <name type="scientific">Ruegeria sediminis</name>
    <dbReference type="NCBI Taxonomy" id="2583820"/>
    <lineage>
        <taxon>Bacteria</taxon>
        <taxon>Pseudomonadati</taxon>
        <taxon>Pseudomonadota</taxon>
        <taxon>Alphaproteobacteria</taxon>
        <taxon>Rhodobacterales</taxon>
        <taxon>Roseobacteraceae</taxon>
        <taxon>Ruegeria</taxon>
    </lineage>
</organism>
<evidence type="ECO:0000259" key="1">
    <source>
        <dbReference type="Pfam" id="PF14534"/>
    </source>
</evidence>
<comment type="caution">
    <text evidence="2">The sequence shown here is derived from an EMBL/GenBank/DDBJ whole genome shotgun (WGS) entry which is preliminary data.</text>
</comment>
<evidence type="ECO:0000313" key="3">
    <source>
        <dbReference type="Proteomes" id="UP001193035"/>
    </source>
</evidence>
<dbReference type="Pfam" id="PF14534">
    <property type="entry name" value="DUF4440"/>
    <property type="match status" value="1"/>
</dbReference>
<evidence type="ECO:0000313" key="2">
    <source>
        <dbReference type="EMBL" id="TMV10216.1"/>
    </source>
</evidence>